<reference evidence="1" key="1">
    <citation type="journal article" date="2020" name="Nature">
        <title>Giant virus diversity and host interactions through global metagenomics.</title>
        <authorList>
            <person name="Schulz F."/>
            <person name="Roux S."/>
            <person name="Paez-Espino D."/>
            <person name="Jungbluth S."/>
            <person name="Walsh D.A."/>
            <person name="Denef V.J."/>
            <person name="McMahon K.D."/>
            <person name="Konstantinidis K.T."/>
            <person name="Eloe-Fadrosh E.A."/>
            <person name="Kyrpides N.C."/>
            <person name="Woyke T."/>
        </authorList>
    </citation>
    <scope>NUCLEOTIDE SEQUENCE</scope>
    <source>
        <strain evidence="1">GVMAG-S-1074260-58</strain>
    </source>
</reference>
<dbReference type="EMBL" id="MN740705">
    <property type="protein sequence ID" value="QHU09167.1"/>
    <property type="molecule type" value="Genomic_DNA"/>
</dbReference>
<proteinExistence type="predicted"/>
<evidence type="ECO:0000313" key="1">
    <source>
        <dbReference type="EMBL" id="QHU09167.1"/>
    </source>
</evidence>
<sequence>MDILLIDYKRDEVRLQIVHVSATAGRTYM</sequence>
<name>A0A6C0JXR9_9ZZZZ</name>
<accession>A0A6C0JXR9</accession>
<protein>
    <submittedName>
        <fullName evidence="1">Uncharacterized protein</fullName>
    </submittedName>
</protein>
<dbReference type="AlphaFoldDB" id="A0A6C0JXR9"/>
<organism evidence="1">
    <name type="scientific">viral metagenome</name>
    <dbReference type="NCBI Taxonomy" id="1070528"/>
    <lineage>
        <taxon>unclassified sequences</taxon>
        <taxon>metagenomes</taxon>
        <taxon>organismal metagenomes</taxon>
    </lineage>
</organism>